<dbReference type="RefSeq" id="WP_218632255.1">
    <property type="nucleotide sequence ID" value="NZ_JAHVAH010000001.1"/>
</dbReference>
<dbReference type="InterPro" id="IPR022061">
    <property type="entry name" value="DUF3617"/>
</dbReference>
<protein>
    <submittedName>
        <fullName evidence="3">DUF3617 domain-containing protein</fullName>
    </submittedName>
</protein>
<name>A0ABS6V3W0_9SPHN</name>
<dbReference type="InterPro" id="IPR002048">
    <property type="entry name" value="EF_hand_dom"/>
</dbReference>
<organism evidence="3 4">
    <name type="scientific">Sphingomicrobium clamense</name>
    <dbReference type="NCBI Taxonomy" id="2851013"/>
    <lineage>
        <taxon>Bacteria</taxon>
        <taxon>Pseudomonadati</taxon>
        <taxon>Pseudomonadota</taxon>
        <taxon>Alphaproteobacteria</taxon>
        <taxon>Sphingomonadales</taxon>
        <taxon>Sphingomonadaceae</taxon>
        <taxon>Sphingomicrobium</taxon>
    </lineage>
</organism>
<comment type="caution">
    <text evidence="3">The sequence shown here is derived from an EMBL/GenBank/DDBJ whole genome shotgun (WGS) entry which is preliminary data.</text>
</comment>
<evidence type="ECO:0000313" key="3">
    <source>
        <dbReference type="EMBL" id="MBW0144241.1"/>
    </source>
</evidence>
<sequence length="179" mass="19131">MRTMILMTGCLALVACGESGSVDADGDGTITNDEVMAATADMAKPVPGRWEVTTEVIEMNIPGMPPEMKDLAKTMFAGAGINYCLTAEEAEQDPEALWKETNGDCSWETFEMDGDSVNAKAVCKGQGGETMRMTMSGTHTPTSYSSDNEMQMQTPQGDGLIKMHVEGRHVGECDGSEMG</sequence>
<feature type="region of interest" description="Disordered" evidence="1">
    <location>
        <begin position="128"/>
        <end position="153"/>
    </location>
</feature>
<dbReference type="Pfam" id="PF12276">
    <property type="entry name" value="DUF3617"/>
    <property type="match status" value="1"/>
</dbReference>
<feature type="compositionally biased region" description="Polar residues" evidence="1">
    <location>
        <begin position="133"/>
        <end position="153"/>
    </location>
</feature>
<evidence type="ECO:0000313" key="4">
    <source>
        <dbReference type="Proteomes" id="UP000698028"/>
    </source>
</evidence>
<dbReference type="PROSITE" id="PS51257">
    <property type="entry name" value="PROKAR_LIPOPROTEIN"/>
    <property type="match status" value="1"/>
</dbReference>
<evidence type="ECO:0000256" key="1">
    <source>
        <dbReference type="SAM" id="MobiDB-lite"/>
    </source>
</evidence>
<reference evidence="3 4" key="1">
    <citation type="submission" date="2021-07" db="EMBL/GenBank/DDBJ databases">
        <title>The draft genome sequence of Sphingomicrobium sp. B8.</title>
        <authorList>
            <person name="Mu L."/>
        </authorList>
    </citation>
    <scope>NUCLEOTIDE SEQUENCE [LARGE SCALE GENOMIC DNA]</scope>
    <source>
        <strain evidence="3 4">B8</strain>
    </source>
</reference>
<gene>
    <name evidence="3" type="ORF">KTQ36_02895</name>
</gene>
<dbReference type="InterPro" id="IPR018247">
    <property type="entry name" value="EF_Hand_1_Ca_BS"/>
</dbReference>
<dbReference type="PROSITE" id="PS00018">
    <property type="entry name" value="EF_HAND_1"/>
    <property type="match status" value="1"/>
</dbReference>
<keyword evidence="4" id="KW-1185">Reference proteome</keyword>
<accession>A0ABS6V3W0</accession>
<dbReference type="Proteomes" id="UP000698028">
    <property type="component" value="Unassembled WGS sequence"/>
</dbReference>
<dbReference type="EMBL" id="JAHVAH010000001">
    <property type="protein sequence ID" value="MBW0144241.1"/>
    <property type="molecule type" value="Genomic_DNA"/>
</dbReference>
<evidence type="ECO:0000259" key="2">
    <source>
        <dbReference type="PROSITE" id="PS50222"/>
    </source>
</evidence>
<feature type="domain" description="EF-hand" evidence="2">
    <location>
        <begin position="22"/>
        <end position="45"/>
    </location>
</feature>
<proteinExistence type="predicted"/>
<dbReference type="PROSITE" id="PS50222">
    <property type="entry name" value="EF_HAND_2"/>
    <property type="match status" value="1"/>
</dbReference>